<dbReference type="CDD" id="cd07178">
    <property type="entry name" value="terB_like_YebE"/>
    <property type="match status" value="1"/>
</dbReference>
<gene>
    <name evidence="1" type="ORF">A4S15_00795</name>
</gene>
<reference evidence="1 2" key="1">
    <citation type="journal article" date="2017" name="Water Res.">
        <title>Comammox in drinking water systems.</title>
        <authorList>
            <person name="Wang Y."/>
            <person name="Ma L."/>
            <person name="Mao Y."/>
            <person name="Jiang X."/>
            <person name="Xia Y."/>
            <person name="Yu K."/>
            <person name="Li B."/>
            <person name="Zhang T."/>
        </authorList>
    </citation>
    <scope>NUCLEOTIDE SEQUENCE [LARGE SCALE GENOMIC DNA]</scope>
    <source>
        <strain evidence="1">SG_bin8</strain>
    </source>
</reference>
<dbReference type="SUPFAM" id="SSF158682">
    <property type="entry name" value="TerB-like"/>
    <property type="match status" value="1"/>
</dbReference>
<dbReference type="AlphaFoldDB" id="A0A1W9HSD2"/>
<name>A0A1W9HSD2_9HYPH</name>
<sequence>MFDAAKLLDQLMGAGTAARMDQMSGGKFSDISHRAAELAAQQTQAVAGKGGYLDQAKQALPGSDTIPDPSAVIAQTGEYVAKNSDALVKGAVAGTILAALIGTKAGRAIGGTALRLGGLAAIGGLAFNALRSWQAGQGTAPTAPQAALSGDADKRARSILEAMISAAKVDGEIDAAERARILAQAQTLGVEAAAQAFIEAELAKPLDIAAIGAGIDGVDQVSEIYAASALAINATNAANIAYLDTLAERFKLDPALRAHLDEEVAKLKRG</sequence>
<protein>
    <recommendedName>
        <fullName evidence="3">Protein YebE</fullName>
    </recommendedName>
</protein>
<evidence type="ECO:0000313" key="2">
    <source>
        <dbReference type="Proteomes" id="UP000192872"/>
    </source>
</evidence>
<comment type="caution">
    <text evidence="1">The sequence shown here is derived from an EMBL/GenBank/DDBJ whole genome shotgun (WGS) entry which is preliminary data.</text>
</comment>
<dbReference type="STRING" id="1827387.A4S15_00795"/>
<evidence type="ECO:0000313" key="1">
    <source>
        <dbReference type="EMBL" id="OQW50172.1"/>
    </source>
</evidence>
<dbReference type="InterPro" id="IPR007486">
    <property type="entry name" value="YebE"/>
</dbReference>
<dbReference type="RefSeq" id="WP_376800173.1">
    <property type="nucleotide sequence ID" value="NZ_DBNB01000028.1"/>
</dbReference>
<organism evidence="1 2">
    <name type="scientific">Candidatus Raskinella chloraquaticus</name>
    <dbReference type="NCBI Taxonomy" id="1951219"/>
    <lineage>
        <taxon>Bacteria</taxon>
        <taxon>Pseudomonadati</taxon>
        <taxon>Pseudomonadota</taxon>
        <taxon>Alphaproteobacteria</taxon>
        <taxon>Hyphomicrobiales</taxon>
        <taxon>Phreatobacteraceae</taxon>
        <taxon>Candidatus Raskinella</taxon>
    </lineage>
</organism>
<dbReference type="Pfam" id="PF04391">
    <property type="entry name" value="DUF533"/>
    <property type="match status" value="1"/>
</dbReference>
<accession>A0A1W9HSD2</accession>
<evidence type="ECO:0008006" key="3">
    <source>
        <dbReference type="Google" id="ProtNLM"/>
    </source>
</evidence>
<dbReference type="EMBL" id="LWDL01000026">
    <property type="protein sequence ID" value="OQW50172.1"/>
    <property type="molecule type" value="Genomic_DNA"/>
</dbReference>
<dbReference type="InterPro" id="IPR029024">
    <property type="entry name" value="TerB-like"/>
</dbReference>
<proteinExistence type="predicted"/>
<dbReference type="Proteomes" id="UP000192872">
    <property type="component" value="Unassembled WGS sequence"/>
</dbReference>
<dbReference type="Gene3D" id="1.10.3680.10">
    <property type="entry name" value="TerB-like"/>
    <property type="match status" value="1"/>
</dbReference>